<accession>A0A0Q9Z1S0</accession>
<dbReference type="EMBL" id="LKAJ01000002">
    <property type="protein sequence ID" value="KRG22419.1"/>
    <property type="molecule type" value="Genomic_DNA"/>
</dbReference>
<comment type="caution">
    <text evidence="1">The sequence shown here is derived from an EMBL/GenBank/DDBJ whole genome shotgun (WGS) entry which is preliminary data.</text>
</comment>
<dbReference type="Proteomes" id="UP000051497">
    <property type="component" value="Unassembled WGS sequence"/>
</dbReference>
<dbReference type="RefSeq" id="WP_075065469.1">
    <property type="nucleotide sequence ID" value="NZ_LKAJ02000001.1"/>
</dbReference>
<gene>
    <name evidence="1" type="ORF">HT99x_00841</name>
    <name evidence="2" type="ORF">HT99x_013140</name>
</gene>
<dbReference type="AlphaFoldDB" id="A0A0Q9Z1S0"/>
<organism evidence="1">
    <name type="scientific">Candidatus Berkiella aquae</name>
    <dbReference type="NCBI Taxonomy" id="295108"/>
    <lineage>
        <taxon>Bacteria</taxon>
        <taxon>Pseudomonadati</taxon>
        <taxon>Pseudomonadota</taxon>
        <taxon>Gammaproteobacteria</taxon>
        <taxon>Candidatus Berkiellales</taxon>
        <taxon>Candidatus Berkiellaceae</taxon>
        <taxon>Candidatus Berkiella</taxon>
    </lineage>
</organism>
<dbReference type="EMBL" id="LKAJ02000001">
    <property type="protein sequence ID" value="MCS5712380.1"/>
    <property type="molecule type" value="Genomic_DNA"/>
</dbReference>
<keyword evidence="3" id="KW-1185">Reference proteome</keyword>
<reference evidence="2" key="3">
    <citation type="submission" date="2021-06" db="EMBL/GenBank/DDBJ databases">
        <title>Genomic Description and Analysis of Intracellular Bacteria, Candidatus Berkiella cookevillensis and Candidatus Berkiella aquae.</title>
        <authorList>
            <person name="Kidane D.T."/>
            <person name="Mehari Y.T."/>
            <person name="Rice F.C."/>
            <person name="Arivett B.A."/>
            <person name="Farone A.L."/>
            <person name="Berk S.G."/>
            <person name="Farone M.B."/>
        </authorList>
    </citation>
    <scope>NUCLEOTIDE SEQUENCE</scope>
    <source>
        <strain evidence="2">HT99</strain>
    </source>
</reference>
<sequence length="131" mass="14715">MKAQSAAMGGTRILLPKETAVAVTQIKIKIPRSLKSSLPPFIQRGPSISDNDERSESFAHFVKKGADCLKIKRGDFYLNQRYPSSNDVTTSNNNVFINSSRQRGNLLAPYEGAKRRNGGYRKFLSQKPRQR</sequence>
<evidence type="ECO:0000313" key="2">
    <source>
        <dbReference type="EMBL" id="MCS5712380.1"/>
    </source>
</evidence>
<protein>
    <submittedName>
        <fullName evidence="1">Uncharacterized protein</fullName>
    </submittedName>
</protein>
<evidence type="ECO:0000313" key="3">
    <source>
        <dbReference type="Proteomes" id="UP000051497"/>
    </source>
</evidence>
<name>A0A0Q9Z1S0_9GAMM</name>
<reference evidence="2" key="2">
    <citation type="journal article" date="2016" name="Genome Announc.">
        <title>Draft Genome Sequences of Two Novel Amoeba-Resistant Intranuclear Bacteria, 'Candidatus Berkiella cookevillensis' and 'Candidatus Berkiella aquae'.</title>
        <authorList>
            <person name="Mehari Y.T."/>
            <person name="Arivett B.A."/>
            <person name="Farone A.L."/>
            <person name="Gunderson J.H."/>
            <person name="Farone M.B."/>
        </authorList>
    </citation>
    <scope>NUCLEOTIDE SEQUENCE</scope>
    <source>
        <strain evidence="2">HT99</strain>
    </source>
</reference>
<evidence type="ECO:0000313" key="1">
    <source>
        <dbReference type="EMBL" id="KRG22419.1"/>
    </source>
</evidence>
<reference evidence="1" key="1">
    <citation type="submission" date="2015-09" db="EMBL/GenBank/DDBJ databases">
        <title>Draft Genome Sequences of Two Novel Amoeba-resistant Intranuclear Bacteria, Candidatus Berkiella cookevillensis and Candidatus Berkiella aquae.</title>
        <authorList>
            <person name="Mehari Y.T."/>
            <person name="Arivett B.A."/>
            <person name="Farone A.L."/>
            <person name="Gunderson J.H."/>
            <person name="Farone M.B."/>
        </authorList>
    </citation>
    <scope>NUCLEOTIDE SEQUENCE [LARGE SCALE GENOMIC DNA]</scope>
    <source>
        <strain evidence="1">HT99</strain>
    </source>
</reference>
<proteinExistence type="predicted"/>